<protein>
    <submittedName>
        <fullName evidence="3">DNA polymerase III subunit epsilon</fullName>
    </submittedName>
</protein>
<evidence type="ECO:0000256" key="1">
    <source>
        <dbReference type="SAM" id="Phobius"/>
    </source>
</evidence>
<gene>
    <name evidence="3" type="ORF">DEW08_14075</name>
</gene>
<dbReference type="CDD" id="cd06127">
    <property type="entry name" value="DEDDh"/>
    <property type="match status" value="1"/>
</dbReference>
<dbReference type="GO" id="GO:0003676">
    <property type="term" value="F:nucleic acid binding"/>
    <property type="evidence" value="ECO:0007669"/>
    <property type="project" value="InterPro"/>
</dbReference>
<evidence type="ECO:0000313" key="4">
    <source>
        <dbReference type="Proteomes" id="UP000245629"/>
    </source>
</evidence>
<sequence>MMGSAWRVAILGMAVAAGALVFLGLELFQPAEGRSPDLAAGGAAGVAMAGLWIAFAVLNRHFRDLDRLREAWESARPRGDSDWSARRDELGRLAQAAAEVLKRERRGGSAAGERLSRTLHLVEEPAVILDDLGRIDLLNSAAGHLLGAEPGGDIYDVISRPDLFRAIERARESDGPVAAAVRRRDGQELPVRLADLGLQAGVALLFPVRGADLHPLLPGDRSVVLRPLSRGPSLDEDAPLAAIPFVALWVATTGAGPEDGRVAAVGTVRLAGARVFRTVSLNVLVDPGEPVTPEATARHGVSPDMVAGARPFAAVWPAIAEALHHCVVVGVEVDAALAALARDCAAAGVAAEMPPALDLGRLAAVLDPALTGAPLEVVAAAFGLRPDARVGLFAPALLQAELAAALLPRLERQGITTHGQARGLSTGASLAADEGEAPGPGADRPGYLMPFNWSRVSQKTSPKLLAVSSHRKSISG</sequence>
<proteinExistence type="predicted"/>
<organism evidence="3 4">
    <name type="scientific">Azospirillum thermophilum</name>
    <dbReference type="NCBI Taxonomy" id="2202148"/>
    <lineage>
        <taxon>Bacteria</taxon>
        <taxon>Pseudomonadati</taxon>
        <taxon>Pseudomonadota</taxon>
        <taxon>Alphaproteobacteria</taxon>
        <taxon>Rhodospirillales</taxon>
        <taxon>Azospirillaceae</taxon>
        <taxon>Azospirillum</taxon>
    </lineage>
</organism>
<dbReference type="AlphaFoldDB" id="A0A2S2CRV5"/>
<keyword evidence="4" id="KW-1185">Reference proteome</keyword>
<keyword evidence="1" id="KW-0812">Transmembrane</keyword>
<dbReference type="InterPro" id="IPR000014">
    <property type="entry name" value="PAS"/>
</dbReference>
<dbReference type="SUPFAM" id="SSF55785">
    <property type="entry name" value="PYP-like sensor domain (PAS domain)"/>
    <property type="match status" value="1"/>
</dbReference>
<feature type="transmembrane region" description="Helical" evidence="1">
    <location>
        <begin position="38"/>
        <end position="58"/>
    </location>
</feature>
<dbReference type="InterPro" id="IPR036397">
    <property type="entry name" value="RNaseH_sf"/>
</dbReference>
<dbReference type="InterPro" id="IPR013520">
    <property type="entry name" value="Ribonucl_H"/>
</dbReference>
<dbReference type="KEGG" id="azz:DEW08_14075"/>
<dbReference type="OrthoDB" id="7302452at2"/>
<name>A0A2S2CRV5_9PROT</name>
<dbReference type="InterPro" id="IPR035965">
    <property type="entry name" value="PAS-like_dom_sf"/>
</dbReference>
<keyword evidence="1" id="KW-1133">Transmembrane helix</keyword>
<dbReference type="EMBL" id="CP029353">
    <property type="protein sequence ID" value="AWK87199.1"/>
    <property type="molecule type" value="Genomic_DNA"/>
</dbReference>
<evidence type="ECO:0000259" key="2">
    <source>
        <dbReference type="SMART" id="SM00479"/>
    </source>
</evidence>
<dbReference type="SUPFAM" id="SSF53098">
    <property type="entry name" value="Ribonuclease H-like"/>
    <property type="match status" value="1"/>
</dbReference>
<dbReference type="GO" id="GO:0006259">
    <property type="term" value="P:DNA metabolic process"/>
    <property type="evidence" value="ECO:0007669"/>
    <property type="project" value="UniProtKB-ARBA"/>
</dbReference>
<dbReference type="Proteomes" id="UP000245629">
    <property type="component" value="Chromosome 2"/>
</dbReference>
<dbReference type="InterPro" id="IPR012337">
    <property type="entry name" value="RNaseH-like_sf"/>
</dbReference>
<feature type="domain" description="Exonuclease" evidence="2">
    <location>
        <begin position="244"/>
        <end position="412"/>
    </location>
</feature>
<reference evidence="4" key="1">
    <citation type="submission" date="2018-05" db="EMBL/GenBank/DDBJ databases">
        <title>Azospirillum thermophila sp. nov., a novel isolated from hot spring.</title>
        <authorList>
            <person name="Zhao Z."/>
        </authorList>
    </citation>
    <scope>NUCLEOTIDE SEQUENCE [LARGE SCALE GENOMIC DNA]</scope>
    <source>
        <strain evidence="4">CFH 70021</strain>
    </source>
</reference>
<dbReference type="SMART" id="SM00479">
    <property type="entry name" value="EXOIII"/>
    <property type="match status" value="1"/>
</dbReference>
<dbReference type="Gene3D" id="3.30.420.10">
    <property type="entry name" value="Ribonuclease H-like superfamily/Ribonuclease H"/>
    <property type="match status" value="1"/>
</dbReference>
<dbReference type="Pfam" id="PF00929">
    <property type="entry name" value="RNase_T"/>
    <property type="match status" value="1"/>
</dbReference>
<keyword evidence="1" id="KW-0472">Membrane</keyword>
<dbReference type="CDD" id="cd00130">
    <property type="entry name" value="PAS"/>
    <property type="match status" value="1"/>
</dbReference>
<evidence type="ECO:0000313" key="3">
    <source>
        <dbReference type="EMBL" id="AWK87199.1"/>
    </source>
</evidence>
<accession>A0A2S2CRV5</accession>
<dbReference type="GO" id="GO:0004527">
    <property type="term" value="F:exonuclease activity"/>
    <property type="evidence" value="ECO:0007669"/>
    <property type="project" value="UniProtKB-ARBA"/>
</dbReference>